<dbReference type="EMBL" id="CM046397">
    <property type="protein sequence ID" value="KAI8536005.1"/>
    <property type="molecule type" value="Genomic_DNA"/>
</dbReference>
<dbReference type="Proteomes" id="UP001062846">
    <property type="component" value="Chromosome 10"/>
</dbReference>
<protein>
    <submittedName>
        <fullName evidence="1">Uncharacterized protein</fullName>
    </submittedName>
</protein>
<reference evidence="1" key="1">
    <citation type="submission" date="2022-02" db="EMBL/GenBank/DDBJ databases">
        <title>Plant Genome Project.</title>
        <authorList>
            <person name="Zhang R.-G."/>
        </authorList>
    </citation>
    <scope>NUCLEOTIDE SEQUENCE</scope>
    <source>
        <strain evidence="1">AT1</strain>
    </source>
</reference>
<gene>
    <name evidence="1" type="ORF">RHMOL_Rhmol10G0221200</name>
</gene>
<sequence>MNTAFQDMLAVSCPKFVGVEIVLLKNLSQQRGSNYYLLPADENCVLVAKSRPHNGKKFEYVLDWNFIICYCSMFRIGTRFRWKKYKQFQNWLNSFINNAPRFIQPHLQVMNLLDPPIARLAFRQFGNELRFMKKLLHGDLLALELRTSIKDFLNEIGLHRLCLTTGQSTWEVEYIDGFLVGQGWNNFIAAQNLRCYDTLVFSVDWELKMHARVFDELEKTYNWYSQHDMLFRGFAVIALD</sequence>
<proteinExistence type="predicted"/>
<organism evidence="1 2">
    <name type="scientific">Rhododendron molle</name>
    <name type="common">Chinese azalea</name>
    <name type="synonym">Azalea mollis</name>
    <dbReference type="NCBI Taxonomy" id="49168"/>
    <lineage>
        <taxon>Eukaryota</taxon>
        <taxon>Viridiplantae</taxon>
        <taxon>Streptophyta</taxon>
        <taxon>Embryophyta</taxon>
        <taxon>Tracheophyta</taxon>
        <taxon>Spermatophyta</taxon>
        <taxon>Magnoliopsida</taxon>
        <taxon>eudicotyledons</taxon>
        <taxon>Gunneridae</taxon>
        <taxon>Pentapetalae</taxon>
        <taxon>asterids</taxon>
        <taxon>Ericales</taxon>
        <taxon>Ericaceae</taxon>
        <taxon>Ericoideae</taxon>
        <taxon>Rhodoreae</taxon>
        <taxon>Rhododendron</taxon>
    </lineage>
</organism>
<comment type="caution">
    <text evidence="1">The sequence shown here is derived from an EMBL/GenBank/DDBJ whole genome shotgun (WGS) entry which is preliminary data.</text>
</comment>
<evidence type="ECO:0000313" key="2">
    <source>
        <dbReference type="Proteomes" id="UP001062846"/>
    </source>
</evidence>
<evidence type="ECO:0000313" key="1">
    <source>
        <dbReference type="EMBL" id="KAI8536005.1"/>
    </source>
</evidence>
<keyword evidence="2" id="KW-1185">Reference proteome</keyword>
<name>A0ACC0M4W2_RHOML</name>
<accession>A0ACC0M4W2</accession>